<feature type="region of interest" description="Disordered" evidence="1">
    <location>
        <begin position="611"/>
        <end position="703"/>
    </location>
</feature>
<feature type="compositionally biased region" description="Basic and acidic residues" evidence="1">
    <location>
        <begin position="679"/>
        <end position="695"/>
    </location>
</feature>
<reference evidence="2" key="1">
    <citation type="journal article" date="2004" name="Nature">
        <title>Community structure and metabolism through reconstruction of microbial genomes from the environment.</title>
        <authorList>
            <person name="Tyson G.W."/>
            <person name="Chapman J."/>
            <person name="Hugenholtz P."/>
            <person name="Allen E.E."/>
            <person name="Ram R.J."/>
            <person name="Richardson P.M."/>
            <person name="Solovyev V.V."/>
            <person name="Rubin E.M."/>
            <person name="Rokhsar D.S."/>
            <person name="Banfield J.F."/>
        </authorList>
    </citation>
    <scope>NUCLEOTIDE SEQUENCE [LARGE SCALE GENOMIC DNA]</scope>
</reference>
<protein>
    <submittedName>
        <fullName evidence="2">Uncharacterized protein</fullName>
    </submittedName>
</protein>
<feature type="region of interest" description="Disordered" evidence="1">
    <location>
        <begin position="73"/>
        <end position="122"/>
    </location>
</feature>
<sequence>MQNNDITLTEPDTTAHDPIDESISALADLLSDPIKYELQKKEVAKKLRVGVSAIQKAVKNLIDDRKKAETKARLDREEAYEASITPPPSGDRSIPEGISEVDPKSILEVGKPKPPGPKTFDGPIIEVSPFLGKVSRQAWEILQAHNEKTPEFFQFGNEVIRIGSDKYGVILKPQNVDRLRHVLGRLASWVKTDADGNQKAVLPPEVFLRDMLADPAPPLPEIEQVASVPVLTEGGTILTKNGYDPESRIFMQSSIQLGPLPEHPTEKEIKSAASFIQEPLTDFPFEGVADRAHAVGLFLLGFVRHTIDGPTPNHDIDAPVPGTGKSLLADVLLTPAYGSNKGIVTAANDDDEWRKRLTAQLVEGRPVINIDNVRRPLDSGTLAAALTASVWEDRRLGSTEMIRVPVRCVWVTTGNNVVMSTELARRTVRIRLDPQAESPEDRTGFKYPEVLRWVQEHRADLVRSALILVSAWIAKDRPKPSVSPLGSYERWTHVIGGILEVAGIPGFLENRKTLLLESDFEGQALRAFVSTWWEKFKGEAVKVSDLYGVANEIEGLPLGTGNDQARKTALGKRLGNQRNRIIGGYRIEKGGTGHKSVILWKLVPFEKKREPENFPRGSEMPPPSPPPYPEQGGARCCSGVVPEGLGKDSFDSLQTPSQPPPLGNSGSELGGLGGGGGVKIDHQGKNRESAEKIFSPEEFVEVE</sequence>
<gene>
    <name evidence="2" type="ORF">CGL2_11386014</name>
</gene>
<name>B6AMX4_9BACT</name>
<accession>B6AMX4</accession>
<feature type="compositionally biased region" description="Pro residues" evidence="1">
    <location>
        <begin position="620"/>
        <end position="629"/>
    </location>
</feature>
<organism evidence="2">
    <name type="scientific">Leptospirillum sp. Group II '5-way CG'</name>
    <dbReference type="NCBI Taxonomy" id="419541"/>
    <lineage>
        <taxon>Bacteria</taxon>
        <taxon>Pseudomonadati</taxon>
        <taxon>Nitrospirota</taxon>
        <taxon>Nitrospiria</taxon>
        <taxon>Nitrospirales</taxon>
        <taxon>Nitrospiraceae</taxon>
        <taxon>Leptospirillum</taxon>
    </lineage>
</organism>
<reference evidence="2" key="2">
    <citation type="journal article" date="2008" name="PLoS Biol.">
        <title>Population genomic analysis of strain variation in Leptospirillum group II bacteria involved in acid mine drainage formation.</title>
        <authorList>
            <person name="Simmons S.L."/>
            <person name="Dibartolo G."/>
            <person name="Denef V.J."/>
            <person name="Goltsman D.S."/>
            <person name="Thelen M.P."/>
            <person name="Banfield J.F."/>
        </authorList>
    </citation>
    <scope>NUCLEOTIDE SEQUENCE [LARGE SCALE GENOMIC DNA]</scope>
</reference>
<feature type="compositionally biased region" description="Gly residues" evidence="1">
    <location>
        <begin position="668"/>
        <end position="678"/>
    </location>
</feature>
<dbReference type="EMBL" id="DS995259">
    <property type="protein sequence ID" value="EDZ39828.1"/>
    <property type="molecule type" value="Genomic_DNA"/>
</dbReference>
<evidence type="ECO:0000256" key="1">
    <source>
        <dbReference type="SAM" id="MobiDB-lite"/>
    </source>
</evidence>
<evidence type="ECO:0000313" key="2">
    <source>
        <dbReference type="EMBL" id="EDZ39828.1"/>
    </source>
</evidence>
<proteinExistence type="predicted"/>
<dbReference type="AlphaFoldDB" id="B6AMX4"/>